<evidence type="ECO:0000313" key="1">
    <source>
        <dbReference type="EMBL" id="KAI9459949.1"/>
    </source>
</evidence>
<name>A0ACC0U2Q0_9AGAM</name>
<accession>A0ACC0U2Q0</accession>
<dbReference type="Proteomes" id="UP001207468">
    <property type="component" value="Unassembled WGS sequence"/>
</dbReference>
<evidence type="ECO:0000313" key="2">
    <source>
        <dbReference type="Proteomes" id="UP001207468"/>
    </source>
</evidence>
<reference evidence="1" key="1">
    <citation type="submission" date="2021-03" db="EMBL/GenBank/DDBJ databases">
        <title>Evolutionary priming and transition to the ectomycorrhizal habit in an iconic lineage of mushroom-forming fungi: is preadaptation a requirement?</title>
        <authorList>
            <consortium name="DOE Joint Genome Institute"/>
            <person name="Looney B.P."/>
            <person name="Miyauchi S."/>
            <person name="Morin E."/>
            <person name="Drula E."/>
            <person name="Courty P.E."/>
            <person name="Chicoki N."/>
            <person name="Fauchery L."/>
            <person name="Kohler A."/>
            <person name="Kuo A."/>
            <person name="LaButti K."/>
            <person name="Pangilinan J."/>
            <person name="Lipzen A."/>
            <person name="Riley R."/>
            <person name="Andreopoulos W."/>
            <person name="He G."/>
            <person name="Johnson J."/>
            <person name="Barry K.W."/>
            <person name="Grigoriev I.V."/>
            <person name="Nagy L."/>
            <person name="Hibbett D."/>
            <person name="Henrissat B."/>
            <person name="Matheny P.B."/>
            <person name="Labbe J."/>
            <person name="Martin A.F."/>
        </authorList>
    </citation>
    <scope>NUCLEOTIDE SEQUENCE</scope>
    <source>
        <strain evidence="1">BPL698</strain>
    </source>
</reference>
<sequence>MTLVEGVGGGVTDFGKPFCARDSCSEPCGKLRAAVARMQVPVAGDADAVHFTPTPSALDVDQLLLRRLLGLRDCPAGWREEVNVGVGLRAKAPPCAMLASGQSVQRWRVRPDRIGFWRRRREAKAREGNRGVTSHAGVCSGAGVGGRGVTLCGWRDSGALGGRAVGTSRASSRDEPGEEARGGGSGSGSGGKRKGDWGSMRRQHRRAASAIIMMQTIIQLIQDWNLSLSDRGDTGYRRSFYIFHPTASSKFTIAHIIPMRISFVFATFCLAIGVTPSFALPSSSIRINPQQRSRNELPPLPSDPGRRRFRTKSTPEGKVYSEEEWPENPPSRPAQNIQEGQT</sequence>
<dbReference type="EMBL" id="JAGFNK010000193">
    <property type="protein sequence ID" value="KAI9459949.1"/>
    <property type="molecule type" value="Genomic_DNA"/>
</dbReference>
<organism evidence="1 2">
    <name type="scientific">Russula earlei</name>
    <dbReference type="NCBI Taxonomy" id="71964"/>
    <lineage>
        <taxon>Eukaryota</taxon>
        <taxon>Fungi</taxon>
        <taxon>Dikarya</taxon>
        <taxon>Basidiomycota</taxon>
        <taxon>Agaricomycotina</taxon>
        <taxon>Agaricomycetes</taxon>
        <taxon>Russulales</taxon>
        <taxon>Russulaceae</taxon>
        <taxon>Russula</taxon>
    </lineage>
</organism>
<proteinExistence type="predicted"/>
<protein>
    <submittedName>
        <fullName evidence="1">Uncharacterized protein</fullName>
    </submittedName>
</protein>
<keyword evidence="2" id="KW-1185">Reference proteome</keyword>
<comment type="caution">
    <text evidence="1">The sequence shown here is derived from an EMBL/GenBank/DDBJ whole genome shotgun (WGS) entry which is preliminary data.</text>
</comment>
<gene>
    <name evidence="1" type="ORF">F5148DRAFT_1369293</name>
</gene>